<dbReference type="GO" id="GO:0015631">
    <property type="term" value="F:tubulin binding"/>
    <property type="evidence" value="ECO:0007669"/>
    <property type="project" value="InterPro"/>
</dbReference>
<name>A0A4U7B8Q5_9PEZI</name>
<dbReference type="GO" id="GO:0007023">
    <property type="term" value="P:post-chaperonin tubulin folding pathway"/>
    <property type="evidence" value="ECO:0007669"/>
    <property type="project" value="InterPro"/>
</dbReference>
<evidence type="ECO:0000259" key="7">
    <source>
        <dbReference type="PROSITE" id="PS51329"/>
    </source>
</evidence>
<dbReference type="PROSITE" id="PS51329">
    <property type="entry name" value="C_CAP_COFACTOR_C"/>
    <property type="match status" value="1"/>
</dbReference>
<dbReference type="Pfam" id="PF07986">
    <property type="entry name" value="TBCC"/>
    <property type="match status" value="1"/>
</dbReference>
<evidence type="ECO:0000313" key="9">
    <source>
        <dbReference type="Proteomes" id="UP000308133"/>
    </source>
</evidence>
<evidence type="ECO:0000313" key="8">
    <source>
        <dbReference type="EMBL" id="TKX24544.1"/>
    </source>
</evidence>
<proteinExistence type="inferred from homology"/>
<organism evidence="8 9">
    <name type="scientific">Elsinoe australis</name>
    <dbReference type="NCBI Taxonomy" id="40998"/>
    <lineage>
        <taxon>Eukaryota</taxon>
        <taxon>Fungi</taxon>
        <taxon>Dikarya</taxon>
        <taxon>Ascomycota</taxon>
        <taxon>Pezizomycotina</taxon>
        <taxon>Dothideomycetes</taxon>
        <taxon>Dothideomycetidae</taxon>
        <taxon>Myriangiales</taxon>
        <taxon>Elsinoaceae</taxon>
        <taxon>Elsinoe</taxon>
    </lineage>
</organism>
<keyword evidence="4" id="KW-0007">Acetylation</keyword>
<dbReference type="InterPro" id="IPR017901">
    <property type="entry name" value="C-CAP_CF_C-like"/>
</dbReference>
<dbReference type="PANTHER" id="PTHR15139">
    <property type="entry name" value="TUBULIN FOLDING COFACTOR C"/>
    <property type="match status" value="1"/>
</dbReference>
<evidence type="ECO:0000256" key="4">
    <source>
        <dbReference type="ARBA" id="ARBA00022990"/>
    </source>
</evidence>
<dbReference type="Proteomes" id="UP000308133">
    <property type="component" value="Unassembled WGS sequence"/>
</dbReference>
<dbReference type="Gene3D" id="1.20.58.1250">
    <property type="entry name" value="Tubulin Binding Cofactor C, N-terminal domain"/>
    <property type="match status" value="1"/>
</dbReference>
<protein>
    <submittedName>
        <fullName evidence="8">Putative tubulin binding cofactor C</fullName>
    </submittedName>
</protein>
<comment type="similarity">
    <text evidence="2">Belongs to the TBCC family.</text>
</comment>
<dbReference type="Gene3D" id="2.160.20.70">
    <property type="match status" value="1"/>
</dbReference>
<dbReference type="InterPro" id="IPR038397">
    <property type="entry name" value="TBCC_N_sf"/>
</dbReference>
<evidence type="ECO:0000256" key="1">
    <source>
        <dbReference type="ARBA" id="ARBA00004496"/>
    </source>
</evidence>
<evidence type="ECO:0000256" key="5">
    <source>
        <dbReference type="ARBA" id="ARBA00026055"/>
    </source>
</evidence>
<feature type="region of interest" description="Disordered" evidence="6">
    <location>
        <begin position="235"/>
        <end position="301"/>
    </location>
</feature>
<sequence>MASHDSHDGDYHPKDAIGAAVKATMITSGAGAFVSTIQNTLNRQNIGAMGFVTKTGGTIAVFGAMGGVYEFAKLASANLREKDDIWNPTIGGFFSGTMLGLRFRTLPAVFGYGTLTAVVLAAFNYTGGKMTGYERDAGVDEFERKMALRKNRRRPVEQTIAEIGEGRAIEKRLNKVNTSREDGSKPTKDLIEQLDQTSIDLRDLSKTQNQAASSLPAHSQKTITETLRKLTQQHETLKSALQPRQKFSFKKKPAAPRSNTTTITPPPASGSSTQPPPLQETLNPLTKSPANAPIPQAQTDPEPFFPSAPPNTIRRPSFTIQPLRITNHTHLHLTLPSHARTANQSLTLLSLSKSIINLFPATQPPSSAPSVAPAPLSQNGPLSTLHAKHLTHTLLLLGHVNGPVHLTSLQRCTVVVSCRQFRMHESTDVDVYLWCGSEPIIEGCKGVRVGGLPGMFRGGNREGEGRWREIRDFDWVGVGASPNWRALEEGDKVGEEVWRKVVDEEAERGEGLEMLGLIGGQGA</sequence>
<feature type="domain" description="C-CAP/cofactor C-like" evidence="7">
    <location>
        <begin position="360"/>
        <end position="475"/>
    </location>
</feature>
<keyword evidence="3" id="KW-0963">Cytoplasm</keyword>
<dbReference type="InterPro" id="IPR031925">
    <property type="entry name" value="TBCC_N"/>
</dbReference>
<dbReference type="InterPro" id="IPR012945">
    <property type="entry name" value="Tubulin-bd_cofactor_C_dom"/>
</dbReference>
<comment type="subcellular location">
    <subcellularLocation>
        <location evidence="1">Cytoplasm</location>
    </subcellularLocation>
</comment>
<dbReference type="PANTHER" id="PTHR15139:SF0">
    <property type="entry name" value="TUBULIN-SPECIFIC CHAPERONE C"/>
    <property type="match status" value="1"/>
</dbReference>
<dbReference type="Pfam" id="PF16752">
    <property type="entry name" value="TBCC_N"/>
    <property type="match status" value="1"/>
</dbReference>
<reference evidence="8 9" key="1">
    <citation type="submission" date="2018-02" db="EMBL/GenBank/DDBJ databases">
        <title>Draft genome sequences of Elsinoe sp., causing black scab on jojoba.</title>
        <authorList>
            <person name="Stodart B."/>
            <person name="Jeffress S."/>
            <person name="Ash G."/>
            <person name="Arun Chinnappa K."/>
        </authorList>
    </citation>
    <scope>NUCLEOTIDE SEQUENCE [LARGE SCALE GENOMIC DNA]</scope>
    <source>
        <strain evidence="8 9">Hillstone_2</strain>
    </source>
</reference>
<gene>
    <name evidence="8" type="ORF">C1H76_3152</name>
</gene>
<dbReference type="GO" id="GO:0007021">
    <property type="term" value="P:tubulin complex assembly"/>
    <property type="evidence" value="ECO:0007669"/>
    <property type="project" value="TreeGrafter"/>
</dbReference>
<comment type="caution">
    <text evidence="8">The sequence shown here is derived from an EMBL/GenBank/DDBJ whole genome shotgun (WGS) entry which is preliminary data.</text>
</comment>
<evidence type="ECO:0000256" key="6">
    <source>
        <dbReference type="SAM" id="MobiDB-lite"/>
    </source>
</evidence>
<feature type="compositionally biased region" description="Pro residues" evidence="6">
    <location>
        <begin position="264"/>
        <end position="278"/>
    </location>
</feature>
<evidence type="ECO:0000256" key="3">
    <source>
        <dbReference type="ARBA" id="ARBA00022490"/>
    </source>
</evidence>
<dbReference type="AlphaFoldDB" id="A0A4U7B8Q5"/>
<dbReference type="InterPro" id="IPR016098">
    <property type="entry name" value="CAP/MinC_C"/>
</dbReference>
<dbReference type="EMBL" id="PTQR01000039">
    <property type="protein sequence ID" value="TKX24544.1"/>
    <property type="molecule type" value="Genomic_DNA"/>
</dbReference>
<dbReference type="GO" id="GO:0005737">
    <property type="term" value="C:cytoplasm"/>
    <property type="evidence" value="ECO:0007669"/>
    <property type="project" value="UniProtKB-SubCell"/>
</dbReference>
<accession>A0A4U7B8Q5</accession>
<evidence type="ECO:0000256" key="2">
    <source>
        <dbReference type="ARBA" id="ARBA00008848"/>
    </source>
</evidence>
<comment type="subunit">
    <text evidence="5">Supercomplex made of cofactors A to E. Cofactors A and D function by capturing and stabilizing tubulin in a quasi-native conformation. Cofactor E binds to the cofactor D-tubulin complex; interaction with cofactor C then causes the release of tubulin polypeptides that are committed to the native state.</text>
</comment>
<feature type="compositionally biased region" description="Polar residues" evidence="6">
    <location>
        <begin position="280"/>
        <end position="289"/>
    </location>
</feature>
<dbReference type="InterPro" id="IPR027684">
    <property type="entry name" value="TBCC"/>
</dbReference>